<evidence type="ECO:0000313" key="1">
    <source>
        <dbReference type="EMBL" id="GFY94247.1"/>
    </source>
</evidence>
<comment type="caution">
    <text evidence="1">The sequence shown here is derived from an EMBL/GenBank/DDBJ whole genome shotgun (WGS) entry which is preliminary data.</text>
</comment>
<keyword evidence="2" id="KW-1185">Reference proteome</keyword>
<gene>
    <name evidence="1" type="ORF">Acr_09g0006930</name>
</gene>
<name>A0A7J0F8J7_9ERIC</name>
<proteinExistence type="predicted"/>
<dbReference type="AlphaFoldDB" id="A0A7J0F8J7"/>
<protein>
    <submittedName>
        <fullName evidence="1">Uncharacterized protein</fullName>
    </submittedName>
</protein>
<dbReference type="Proteomes" id="UP000585474">
    <property type="component" value="Unassembled WGS sequence"/>
</dbReference>
<accession>A0A7J0F8J7</accession>
<evidence type="ECO:0000313" key="2">
    <source>
        <dbReference type="Proteomes" id="UP000585474"/>
    </source>
</evidence>
<organism evidence="1 2">
    <name type="scientific">Actinidia rufa</name>
    <dbReference type="NCBI Taxonomy" id="165716"/>
    <lineage>
        <taxon>Eukaryota</taxon>
        <taxon>Viridiplantae</taxon>
        <taxon>Streptophyta</taxon>
        <taxon>Embryophyta</taxon>
        <taxon>Tracheophyta</taxon>
        <taxon>Spermatophyta</taxon>
        <taxon>Magnoliopsida</taxon>
        <taxon>eudicotyledons</taxon>
        <taxon>Gunneridae</taxon>
        <taxon>Pentapetalae</taxon>
        <taxon>asterids</taxon>
        <taxon>Ericales</taxon>
        <taxon>Actinidiaceae</taxon>
        <taxon>Actinidia</taxon>
    </lineage>
</organism>
<dbReference type="EMBL" id="BJWL01000009">
    <property type="protein sequence ID" value="GFY94247.1"/>
    <property type="molecule type" value="Genomic_DNA"/>
</dbReference>
<reference evidence="1 2" key="1">
    <citation type="submission" date="2019-07" db="EMBL/GenBank/DDBJ databases">
        <title>De Novo Assembly of kiwifruit Actinidia rufa.</title>
        <authorList>
            <person name="Sugita-Konishi S."/>
            <person name="Sato K."/>
            <person name="Mori E."/>
            <person name="Abe Y."/>
            <person name="Kisaki G."/>
            <person name="Hamano K."/>
            <person name="Suezawa K."/>
            <person name="Otani M."/>
            <person name="Fukuda T."/>
            <person name="Manabe T."/>
            <person name="Gomi K."/>
            <person name="Tabuchi M."/>
            <person name="Akimitsu K."/>
            <person name="Kataoka I."/>
        </authorList>
    </citation>
    <scope>NUCLEOTIDE SEQUENCE [LARGE SCALE GENOMIC DNA]</scope>
    <source>
        <strain evidence="2">cv. Fuchu</strain>
    </source>
</reference>
<sequence>MRGWNELWQPFVVGGGGWLVFNGCEGSRWLSIHYTNISPPCHNHHYSHHHLSTTSTPRPTLHFHLHLHLHHHSTIEATASTVTMSTTIPPRSPQFAAMLYLHHSPRPLPFHRCSHSHHTTTTYLHSPPFYHCSHAPPLSLSTPLPFHRCSHCRHTTIIYLPPPPPALHYQYHHHEHHSNTTTTIIVAIASSASSNTTTAAATLYLLHHTYHYHRHPSPLPIPPQPSSPTCILHSNLLVKSLDSVKVLNGNNGRREDIATWLKV</sequence>